<sequence>MGSSESKRFRGDFESEDFGNVSSHRVQDILRISGGIFCKYFGREKPCRSVHISLAGVGLRKSSKGTFPDDDCYDHNLVILNVLTRLTLVKRGESEGGLPETPDNNDYPFYLDLPGSCVKTIEVFCEMSPRCFPFGFTGPFQIENGTRTPELACVRAEGHKGDRNVQSPSCTRFLRNNNIPSKITRRSKL</sequence>
<proteinExistence type="predicted"/>
<keyword evidence="2" id="KW-1185">Reference proteome</keyword>
<evidence type="ECO:0000313" key="1">
    <source>
        <dbReference type="EMBL" id="KAG0140029.1"/>
    </source>
</evidence>
<organism evidence="1 2">
    <name type="scientific">Cronartium quercuum f. sp. fusiforme G11</name>
    <dbReference type="NCBI Taxonomy" id="708437"/>
    <lineage>
        <taxon>Eukaryota</taxon>
        <taxon>Fungi</taxon>
        <taxon>Dikarya</taxon>
        <taxon>Basidiomycota</taxon>
        <taxon>Pucciniomycotina</taxon>
        <taxon>Pucciniomycetes</taxon>
        <taxon>Pucciniales</taxon>
        <taxon>Coleosporiaceae</taxon>
        <taxon>Cronartium</taxon>
    </lineage>
</organism>
<protein>
    <submittedName>
        <fullName evidence="1">Uncharacterized protein</fullName>
    </submittedName>
</protein>
<dbReference type="EMBL" id="MU167485">
    <property type="protein sequence ID" value="KAG0140029.1"/>
    <property type="molecule type" value="Genomic_DNA"/>
</dbReference>
<accession>A0A9P6N9A4</accession>
<name>A0A9P6N9A4_9BASI</name>
<gene>
    <name evidence="1" type="ORF">CROQUDRAFT_100701</name>
</gene>
<evidence type="ECO:0000313" key="2">
    <source>
        <dbReference type="Proteomes" id="UP000886653"/>
    </source>
</evidence>
<reference evidence="1" key="1">
    <citation type="submission" date="2013-11" db="EMBL/GenBank/DDBJ databases">
        <title>Genome sequence of the fusiform rust pathogen reveals effectors for host alternation and coevolution with pine.</title>
        <authorList>
            <consortium name="DOE Joint Genome Institute"/>
            <person name="Smith K."/>
            <person name="Pendleton A."/>
            <person name="Kubisiak T."/>
            <person name="Anderson C."/>
            <person name="Salamov A."/>
            <person name="Aerts A."/>
            <person name="Riley R."/>
            <person name="Clum A."/>
            <person name="Lindquist E."/>
            <person name="Ence D."/>
            <person name="Campbell M."/>
            <person name="Kronenberg Z."/>
            <person name="Feau N."/>
            <person name="Dhillon B."/>
            <person name="Hamelin R."/>
            <person name="Burleigh J."/>
            <person name="Smith J."/>
            <person name="Yandell M."/>
            <person name="Nelson C."/>
            <person name="Grigoriev I."/>
            <person name="Davis J."/>
        </authorList>
    </citation>
    <scope>NUCLEOTIDE SEQUENCE</scope>
    <source>
        <strain evidence="1">G11</strain>
    </source>
</reference>
<dbReference type="Proteomes" id="UP000886653">
    <property type="component" value="Unassembled WGS sequence"/>
</dbReference>
<dbReference type="AlphaFoldDB" id="A0A9P6N9A4"/>
<comment type="caution">
    <text evidence="1">The sequence shown here is derived from an EMBL/GenBank/DDBJ whole genome shotgun (WGS) entry which is preliminary data.</text>
</comment>